<reference evidence="3 4" key="1">
    <citation type="submission" date="2012-09" db="EMBL/GenBank/DDBJ databases">
        <title>Draft Genome Sequences of 6 Strains from Genus Thauera.</title>
        <authorList>
            <person name="Liu B."/>
            <person name="Shapleigh J.P."/>
            <person name="Frostegard A.H."/>
        </authorList>
    </citation>
    <scope>NUCLEOTIDE SEQUENCE [LARGE SCALE GENOMIC DNA]</scope>
    <source>
        <strain evidence="4">47Lol / DSM 12138</strain>
    </source>
</reference>
<comment type="caution">
    <text evidence="3">The sequence shown here is derived from an EMBL/GenBank/DDBJ whole genome shotgun (WGS) entry which is preliminary data.</text>
</comment>
<dbReference type="PANTHER" id="PTHR30203:SF32">
    <property type="entry name" value="CATION EFFLUX SYSTEM PROTEIN CUSC"/>
    <property type="match status" value="1"/>
</dbReference>
<dbReference type="PROSITE" id="PS51257">
    <property type="entry name" value="PROKAR_LIPOPROTEIN"/>
    <property type="match status" value="1"/>
</dbReference>
<feature type="signal peptide" evidence="2">
    <location>
        <begin position="1"/>
        <end position="31"/>
    </location>
</feature>
<dbReference type="Pfam" id="PF02321">
    <property type="entry name" value="OEP"/>
    <property type="match status" value="2"/>
</dbReference>
<dbReference type="InterPro" id="IPR003423">
    <property type="entry name" value="OMP_efflux"/>
</dbReference>
<evidence type="ECO:0000313" key="4">
    <source>
        <dbReference type="Proteomes" id="UP000013232"/>
    </source>
</evidence>
<dbReference type="eggNOG" id="COG1538">
    <property type="taxonomic scope" value="Bacteria"/>
</dbReference>
<evidence type="ECO:0000313" key="3">
    <source>
        <dbReference type="EMBL" id="ENO84810.1"/>
    </source>
</evidence>
<gene>
    <name evidence="3" type="ORF">C666_16505</name>
</gene>
<dbReference type="PANTHER" id="PTHR30203">
    <property type="entry name" value="OUTER MEMBRANE CATION EFFLUX PROTEIN"/>
    <property type="match status" value="1"/>
</dbReference>
<organism evidence="3 4">
    <name type="scientific">Thauera linaloolentis (strain DSM 12138 / JCM 21573 / CCUG 41526 / CIP 105981 / IAM 15112 / NBRC 102519 / 47Lol)</name>
    <dbReference type="NCBI Taxonomy" id="1123367"/>
    <lineage>
        <taxon>Bacteria</taxon>
        <taxon>Pseudomonadati</taxon>
        <taxon>Pseudomonadota</taxon>
        <taxon>Betaproteobacteria</taxon>
        <taxon>Rhodocyclales</taxon>
        <taxon>Zoogloeaceae</taxon>
        <taxon>Thauera</taxon>
    </lineage>
</organism>
<dbReference type="GO" id="GO:0015562">
    <property type="term" value="F:efflux transmembrane transporter activity"/>
    <property type="evidence" value="ECO:0007669"/>
    <property type="project" value="InterPro"/>
</dbReference>
<dbReference type="InterPro" id="IPR010131">
    <property type="entry name" value="MdtP/NodT-like"/>
</dbReference>
<evidence type="ECO:0000256" key="2">
    <source>
        <dbReference type="RuleBase" id="RU362097"/>
    </source>
</evidence>
<feature type="chain" id="PRO_5001441701" evidence="2">
    <location>
        <begin position="32"/>
        <end position="499"/>
    </location>
</feature>
<comment type="subcellular location">
    <subcellularLocation>
        <location evidence="2">Cell membrane</location>
        <topology evidence="2">Lipid-anchor</topology>
    </subcellularLocation>
</comment>
<dbReference type="SUPFAM" id="SSF56954">
    <property type="entry name" value="Outer membrane efflux proteins (OEP)"/>
    <property type="match status" value="1"/>
</dbReference>
<keyword evidence="2" id="KW-0472">Membrane</keyword>
<dbReference type="GO" id="GO:0005886">
    <property type="term" value="C:plasma membrane"/>
    <property type="evidence" value="ECO:0007669"/>
    <property type="project" value="UniProtKB-SubCell"/>
</dbReference>
<keyword evidence="2" id="KW-0812">Transmembrane</keyword>
<dbReference type="AlphaFoldDB" id="N6XZW5"/>
<dbReference type="EMBL" id="AMXE01000092">
    <property type="protein sequence ID" value="ENO84810.1"/>
    <property type="molecule type" value="Genomic_DNA"/>
</dbReference>
<dbReference type="Gene3D" id="1.20.1600.10">
    <property type="entry name" value="Outer membrane efflux proteins (OEP)"/>
    <property type="match status" value="1"/>
</dbReference>
<dbReference type="NCBIfam" id="TIGR01845">
    <property type="entry name" value="outer_NodT"/>
    <property type="match status" value="1"/>
</dbReference>
<accession>N6XZW5</accession>
<protein>
    <submittedName>
        <fullName evidence="3">RND efflux system outer membrane lipoprotein</fullName>
    </submittedName>
</protein>
<dbReference type="STRING" id="1123367.GCA_000621305_02773"/>
<keyword evidence="2 3" id="KW-0449">Lipoprotein</keyword>
<keyword evidence="4" id="KW-1185">Reference proteome</keyword>
<name>N6XZW5_THAL4</name>
<proteinExistence type="inferred from homology"/>
<evidence type="ECO:0000256" key="1">
    <source>
        <dbReference type="ARBA" id="ARBA00007613"/>
    </source>
</evidence>
<sequence length="499" mass="51610">MRIFDVPKSFLPCAVVAVVLAACATQPYAPASGDLPTVPAAWTEAPDAAPVAGGERLAYWWRHFGDAELSALVDLALERNNDVRSARAALRQARAQRAVSAAGLQPTLDFAGSAQRARTDSQPADNQFQVGVDAAWEVDLAGGQRAGLAAAEADLLASAASLDDTRVSIAAEVALAYIDLRGNQQRLAVARANLANQEETLQITRWREQAGLVTQLEVEQARTSVEQTRSSLSSLESAVAQTLNSLAVLCAQTPGDLRARLLDASGGALAAMPRPADTLAVSLPADTLRQRPDVRAAGLRVEAARARVDEAQAARYPSLRLTGSLGLSALTLGALDSAGVASSLLASVGLPLFDGGARAAQVEVRDAALEQTYHAYGAAVLTALGEIESALTALRTSRDSLASLTLAAGAAANADELAGQRYASGLVDFQVVLDTQRTRLNAEDAVASAAAQLAANHVQLYKALGGGWSPQATLESMPEFTPAAASVPLTATAAPSSAP</sequence>
<comment type="similarity">
    <text evidence="1 2">Belongs to the outer membrane factor (OMF) (TC 1.B.17) family.</text>
</comment>
<keyword evidence="2" id="KW-1134">Transmembrane beta strand</keyword>
<dbReference type="OrthoDB" id="9770517at2"/>
<keyword evidence="2" id="KW-0564">Palmitate</keyword>
<dbReference type="Gene3D" id="2.20.200.10">
    <property type="entry name" value="Outer membrane efflux proteins (OEP)"/>
    <property type="match status" value="1"/>
</dbReference>
<dbReference type="Proteomes" id="UP000013232">
    <property type="component" value="Unassembled WGS sequence"/>
</dbReference>
<keyword evidence="2" id="KW-0732">Signal</keyword>